<dbReference type="SMART" id="SM00355">
    <property type="entry name" value="ZnF_C2H2"/>
    <property type="match status" value="13"/>
</dbReference>
<dbReference type="EMBL" id="JABFTP020000185">
    <property type="protein sequence ID" value="KAL3288718.1"/>
    <property type="molecule type" value="Genomic_DNA"/>
</dbReference>
<evidence type="ECO:0000256" key="6">
    <source>
        <dbReference type="ARBA" id="ARBA00023015"/>
    </source>
</evidence>
<dbReference type="Pfam" id="PF13894">
    <property type="entry name" value="zf-C2H2_4"/>
    <property type="match status" value="1"/>
</dbReference>
<feature type="domain" description="C2H2-type" evidence="10">
    <location>
        <begin position="147"/>
        <end position="175"/>
    </location>
</feature>
<dbReference type="PANTHER" id="PTHR47772">
    <property type="entry name" value="ZINC FINGER PROTEIN 200"/>
    <property type="match status" value="1"/>
</dbReference>
<evidence type="ECO:0000259" key="10">
    <source>
        <dbReference type="PROSITE" id="PS50157"/>
    </source>
</evidence>
<organism evidence="11 12">
    <name type="scientific">Cryptolaemus montrouzieri</name>
    <dbReference type="NCBI Taxonomy" id="559131"/>
    <lineage>
        <taxon>Eukaryota</taxon>
        <taxon>Metazoa</taxon>
        <taxon>Ecdysozoa</taxon>
        <taxon>Arthropoda</taxon>
        <taxon>Hexapoda</taxon>
        <taxon>Insecta</taxon>
        <taxon>Pterygota</taxon>
        <taxon>Neoptera</taxon>
        <taxon>Endopterygota</taxon>
        <taxon>Coleoptera</taxon>
        <taxon>Polyphaga</taxon>
        <taxon>Cucujiformia</taxon>
        <taxon>Coccinelloidea</taxon>
        <taxon>Coccinellidae</taxon>
        <taxon>Scymninae</taxon>
        <taxon>Scymnini</taxon>
        <taxon>Cryptolaemus</taxon>
    </lineage>
</organism>
<evidence type="ECO:0000313" key="11">
    <source>
        <dbReference type="EMBL" id="KAL3288718.1"/>
    </source>
</evidence>
<evidence type="ECO:0000256" key="1">
    <source>
        <dbReference type="ARBA" id="ARBA00004123"/>
    </source>
</evidence>
<dbReference type="InterPro" id="IPR036236">
    <property type="entry name" value="Znf_C2H2_sf"/>
</dbReference>
<keyword evidence="6" id="KW-0805">Transcription regulation</keyword>
<dbReference type="FunFam" id="3.30.160.60:FF:000100">
    <property type="entry name" value="Zinc finger 45-like"/>
    <property type="match status" value="1"/>
</dbReference>
<keyword evidence="5" id="KW-0862">Zinc</keyword>
<comment type="subcellular location">
    <subcellularLocation>
        <location evidence="1">Nucleus</location>
    </subcellularLocation>
</comment>
<keyword evidence="3" id="KW-0677">Repeat</keyword>
<dbReference type="Proteomes" id="UP001516400">
    <property type="component" value="Unassembled WGS sequence"/>
</dbReference>
<evidence type="ECO:0000256" key="3">
    <source>
        <dbReference type="ARBA" id="ARBA00022737"/>
    </source>
</evidence>
<feature type="domain" description="C2H2-type" evidence="10">
    <location>
        <begin position="208"/>
        <end position="237"/>
    </location>
</feature>
<dbReference type="PANTHER" id="PTHR47772:SF11">
    <property type="entry name" value="C2H2-TYPE DOMAIN-CONTAINING PROTEIN"/>
    <property type="match status" value="1"/>
</dbReference>
<reference evidence="11 12" key="1">
    <citation type="journal article" date="2021" name="BMC Biol.">
        <title>Horizontally acquired antibacterial genes associated with adaptive radiation of ladybird beetles.</title>
        <authorList>
            <person name="Li H.S."/>
            <person name="Tang X.F."/>
            <person name="Huang Y.H."/>
            <person name="Xu Z.Y."/>
            <person name="Chen M.L."/>
            <person name="Du X.Y."/>
            <person name="Qiu B.Y."/>
            <person name="Chen P.T."/>
            <person name="Zhang W."/>
            <person name="Slipinski A."/>
            <person name="Escalona H.E."/>
            <person name="Waterhouse R.M."/>
            <person name="Zwick A."/>
            <person name="Pang H."/>
        </authorList>
    </citation>
    <scope>NUCLEOTIDE SEQUENCE [LARGE SCALE GENOMIC DNA]</scope>
    <source>
        <strain evidence="11">SYSU2018</strain>
    </source>
</reference>
<keyword evidence="8" id="KW-0539">Nucleus</keyword>
<feature type="domain" description="C2H2-type" evidence="10">
    <location>
        <begin position="94"/>
        <end position="121"/>
    </location>
</feature>
<dbReference type="SUPFAM" id="SSF57667">
    <property type="entry name" value="beta-beta-alpha zinc fingers"/>
    <property type="match status" value="6"/>
</dbReference>
<keyword evidence="12" id="KW-1185">Reference proteome</keyword>
<evidence type="ECO:0000256" key="8">
    <source>
        <dbReference type="ARBA" id="ARBA00023242"/>
    </source>
</evidence>
<feature type="domain" description="C2H2-type" evidence="10">
    <location>
        <begin position="10"/>
        <end position="37"/>
    </location>
</feature>
<dbReference type="FunFam" id="3.30.160.60:FF:000688">
    <property type="entry name" value="zinc finger protein 197 isoform X1"/>
    <property type="match status" value="1"/>
</dbReference>
<keyword evidence="2" id="KW-0479">Metal-binding</keyword>
<feature type="domain" description="C2H2-type" evidence="10">
    <location>
        <begin position="358"/>
        <end position="381"/>
    </location>
</feature>
<keyword evidence="7" id="KW-0804">Transcription</keyword>
<dbReference type="Gene3D" id="3.30.160.60">
    <property type="entry name" value="Classic Zinc Finger"/>
    <property type="match status" value="7"/>
</dbReference>
<evidence type="ECO:0000256" key="2">
    <source>
        <dbReference type="ARBA" id="ARBA00022723"/>
    </source>
</evidence>
<feature type="domain" description="C2H2-type" evidence="10">
    <location>
        <begin position="122"/>
        <end position="149"/>
    </location>
</feature>
<dbReference type="PROSITE" id="PS50157">
    <property type="entry name" value="ZINC_FINGER_C2H2_2"/>
    <property type="match status" value="11"/>
</dbReference>
<accession>A0ABD2PCM2</accession>
<dbReference type="InterPro" id="IPR050636">
    <property type="entry name" value="C2H2-ZF_domain-containing"/>
</dbReference>
<sequence length="499" mass="58987">MMCPKEAPIFSCSECPRRFFSKQNLNRHLEGHKRNNCTYCDHVITNRKNLIQHLLDVHSIKLERAIHRCADCDKRYVKRRSLYYHKQQHYSDQYVCLDCGKLCSNIEEVNEHHRKHEQQKSFKCSRCDQKFTRRQQYIFHLKRHDNYRCISCNETFASKMKMMIHKQKGHKVEGMKPKFSCPECGKEFFQKSKLMFHLRKHTDDKPTLNCQYCDKTFQSPYAYYKHTTTVAHEKCSPETSVFICENCGGQFPKKYLLEQHNMRVHNNRKDFVICEFCPYKTKNKANMNRHRDTHITNGKIFICEQCGKDFNNLASLKGHISYIHTQNKQFKCNECDKTFKRNSELLRHQGSHSDNRPHVCQICGQSYKRATHLKRHEKSSHKISSHPRSNRKLQIEPDGTVVPASKIRKENQQVPSSNSDLEPTVVPIITFVESEPLALVKRKDYTEFSEQVLITETPPEITYFDNINTSANVEFHDFEEEDIILDMSMMSNNTDAQYF</sequence>
<feature type="domain" description="C2H2-type" evidence="10">
    <location>
        <begin position="242"/>
        <end position="270"/>
    </location>
</feature>
<protein>
    <recommendedName>
        <fullName evidence="10">C2H2-type domain-containing protein</fullName>
    </recommendedName>
</protein>
<keyword evidence="4 9" id="KW-0863">Zinc-finger</keyword>
<evidence type="ECO:0000256" key="5">
    <source>
        <dbReference type="ARBA" id="ARBA00022833"/>
    </source>
</evidence>
<gene>
    <name evidence="11" type="ORF">HHI36_003153</name>
</gene>
<dbReference type="AlphaFoldDB" id="A0ABD2PCM2"/>
<dbReference type="PROSITE" id="PS00028">
    <property type="entry name" value="ZINC_FINGER_C2H2_1"/>
    <property type="match status" value="11"/>
</dbReference>
<dbReference type="Pfam" id="PF00096">
    <property type="entry name" value="zf-C2H2"/>
    <property type="match status" value="4"/>
</dbReference>
<evidence type="ECO:0000256" key="4">
    <source>
        <dbReference type="ARBA" id="ARBA00022771"/>
    </source>
</evidence>
<proteinExistence type="predicted"/>
<evidence type="ECO:0000313" key="12">
    <source>
        <dbReference type="Proteomes" id="UP001516400"/>
    </source>
</evidence>
<evidence type="ECO:0000256" key="7">
    <source>
        <dbReference type="ARBA" id="ARBA00023163"/>
    </source>
</evidence>
<feature type="domain" description="C2H2-type" evidence="10">
    <location>
        <begin position="301"/>
        <end position="329"/>
    </location>
</feature>
<feature type="domain" description="C2H2-type" evidence="10">
    <location>
        <begin position="330"/>
        <end position="357"/>
    </location>
</feature>
<dbReference type="InterPro" id="IPR013087">
    <property type="entry name" value="Znf_C2H2_type"/>
</dbReference>
<evidence type="ECO:0000256" key="9">
    <source>
        <dbReference type="PROSITE-ProRule" id="PRU00042"/>
    </source>
</evidence>
<name>A0ABD2PCM2_9CUCU</name>
<dbReference type="GO" id="GO:0005634">
    <property type="term" value="C:nucleus"/>
    <property type="evidence" value="ECO:0007669"/>
    <property type="project" value="UniProtKB-SubCell"/>
</dbReference>
<comment type="caution">
    <text evidence="11">The sequence shown here is derived from an EMBL/GenBank/DDBJ whole genome shotgun (WGS) entry which is preliminary data.</text>
</comment>
<feature type="domain" description="C2H2-type" evidence="10">
    <location>
        <begin position="179"/>
        <end position="206"/>
    </location>
</feature>
<dbReference type="GO" id="GO:0008270">
    <property type="term" value="F:zinc ion binding"/>
    <property type="evidence" value="ECO:0007669"/>
    <property type="project" value="UniProtKB-KW"/>
</dbReference>
<dbReference type="GO" id="GO:0030674">
    <property type="term" value="F:protein-macromolecule adaptor activity"/>
    <property type="evidence" value="ECO:0007669"/>
    <property type="project" value="UniProtKB-ARBA"/>
</dbReference>
<feature type="domain" description="C2H2-type" evidence="10">
    <location>
        <begin position="67"/>
        <end position="94"/>
    </location>
</feature>